<evidence type="ECO:0000313" key="2">
    <source>
        <dbReference type="Ensembl" id="ENSEASP00005048122.1"/>
    </source>
</evidence>
<reference evidence="2" key="3">
    <citation type="submission" date="2025-09" db="UniProtKB">
        <authorList>
            <consortium name="Ensembl"/>
        </authorList>
    </citation>
    <scope>IDENTIFICATION</scope>
</reference>
<evidence type="ECO:0000313" key="3">
    <source>
        <dbReference type="Proteomes" id="UP000694387"/>
    </source>
</evidence>
<feature type="compositionally biased region" description="Pro residues" evidence="1">
    <location>
        <begin position="82"/>
        <end position="91"/>
    </location>
</feature>
<keyword evidence="3" id="KW-1185">Reference proteome</keyword>
<gene>
    <name evidence="2" type="primary">FAAP20</name>
</gene>
<reference evidence="2 3" key="1">
    <citation type="journal article" date="2020" name="Nat. Commun.">
        <title>Donkey genomes provide new insights into domestication and selection for coat color.</title>
        <authorList>
            <person name="Wang"/>
            <person name="C."/>
            <person name="Li"/>
            <person name="H."/>
            <person name="Guo"/>
            <person name="Y."/>
            <person name="Huang"/>
            <person name="J."/>
            <person name="Sun"/>
            <person name="Y."/>
            <person name="Min"/>
            <person name="J."/>
            <person name="Wang"/>
            <person name="J."/>
            <person name="Fang"/>
            <person name="X."/>
            <person name="Zhao"/>
            <person name="Z."/>
            <person name="Wang"/>
            <person name="S."/>
            <person name="Zhang"/>
            <person name="Y."/>
            <person name="Liu"/>
            <person name="Q."/>
            <person name="Jiang"/>
            <person name="Q."/>
            <person name="Wang"/>
            <person name="X."/>
            <person name="Guo"/>
            <person name="Y."/>
            <person name="Yang"/>
            <person name="C."/>
            <person name="Wang"/>
            <person name="Y."/>
            <person name="Tian"/>
            <person name="F."/>
            <person name="Zhuang"/>
            <person name="G."/>
            <person name="Fan"/>
            <person name="Y."/>
            <person name="Gao"/>
            <person name="Q."/>
            <person name="Li"/>
            <person name="Y."/>
            <person name="Ju"/>
            <person name="Z."/>
            <person name="Li"/>
            <person name="J."/>
            <person name="Li"/>
            <person name="R."/>
            <person name="Hou"/>
            <person name="M."/>
            <person name="Yang"/>
            <person name="G."/>
            <person name="Liu"/>
            <person name="G."/>
            <person name="Liu"/>
            <person name="W."/>
            <person name="Guo"/>
            <person name="J."/>
            <person name="Pan"/>
            <person name="S."/>
            <person name="Fan"/>
            <person name="G."/>
            <person name="Zhang"/>
            <person name="W."/>
            <person name="Zhang"/>
            <person name="R."/>
            <person name="Yu"/>
            <person name="J."/>
            <person name="Zhang"/>
            <person name="X."/>
            <person name="Yin"/>
            <person name="Q."/>
            <person name="Ji"/>
            <person name="C."/>
            <person name="Jin"/>
            <person name="Y."/>
            <person name="Yue"/>
            <person name="G."/>
            <person name="Liu"/>
            <person name="M."/>
            <person name="Xu"/>
            <person name="J."/>
            <person name="Liu"/>
            <person name="S."/>
            <person name="Jordana"/>
            <person name="J."/>
            <person name="Noce"/>
            <person name="A."/>
            <person name="Amills"/>
            <person name="M."/>
            <person name="Wu"/>
            <person name="D.D."/>
            <person name="Li"/>
            <person name="S."/>
            <person name="Zhou"/>
            <person name="X. and Zhong"/>
            <person name="J."/>
        </authorList>
    </citation>
    <scope>NUCLEOTIDE SEQUENCE [LARGE SCALE GENOMIC DNA]</scope>
</reference>
<dbReference type="AlphaFoldDB" id="A0A9L0JDN8"/>
<dbReference type="GeneTree" id="ENSGT00390000010531"/>
<reference evidence="2" key="2">
    <citation type="submission" date="2025-08" db="UniProtKB">
        <authorList>
            <consortium name="Ensembl"/>
        </authorList>
    </citation>
    <scope>IDENTIFICATION</scope>
</reference>
<name>A0A9L0JDN8_EQUAS</name>
<feature type="compositionally biased region" description="Basic residues" evidence="1">
    <location>
        <begin position="1"/>
        <end position="16"/>
    </location>
</feature>
<sequence length="178" mass="19224">MEAARRPRLRLSRRRPPSGGESPGAALSAPRPPRSSPSDLRPFPGRPSRRPCGEAVAALTGCSARPGGARGPPTGPRKDAPRPSPAGPPAPRSSRRWRAHRARRPCAAALCARLTSTLGWPRWTSIATSLSAWQKAQTMWCGELPTCAAWHRLPLRPGWCGGLVSLHRPEPPPLYSTY</sequence>
<protein>
    <submittedName>
        <fullName evidence="2">FA core complex associated protein 20</fullName>
    </submittedName>
</protein>
<evidence type="ECO:0000256" key="1">
    <source>
        <dbReference type="SAM" id="MobiDB-lite"/>
    </source>
</evidence>
<proteinExistence type="predicted"/>
<accession>A0A9L0JDN8</accession>
<dbReference type="Proteomes" id="UP000694387">
    <property type="component" value="Chromosome 5"/>
</dbReference>
<feature type="region of interest" description="Disordered" evidence="1">
    <location>
        <begin position="1"/>
        <end position="99"/>
    </location>
</feature>
<organism evidence="2 3">
    <name type="scientific">Equus asinus</name>
    <name type="common">Donkey</name>
    <name type="synonym">Equus africanus asinus</name>
    <dbReference type="NCBI Taxonomy" id="9793"/>
    <lineage>
        <taxon>Eukaryota</taxon>
        <taxon>Metazoa</taxon>
        <taxon>Chordata</taxon>
        <taxon>Craniata</taxon>
        <taxon>Vertebrata</taxon>
        <taxon>Euteleostomi</taxon>
        <taxon>Mammalia</taxon>
        <taxon>Eutheria</taxon>
        <taxon>Laurasiatheria</taxon>
        <taxon>Perissodactyla</taxon>
        <taxon>Equidae</taxon>
        <taxon>Equus</taxon>
    </lineage>
</organism>
<dbReference type="Ensembl" id="ENSEAST00005052179.1">
    <property type="protein sequence ID" value="ENSEASP00005048122.1"/>
    <property type="gene ID" value="ENSEASG00005035565.1"/>
</dbReference>
<feature type="compositionally biased region" description="Low complexity" evidence="1">
    <location>
        <begin position="17"/>
        <end position="29"/>
    </location>
</feature>